<accession>A0A841KYC7</accession>
<dbReference type="EC" id="3.6.1.11" evidence="3"/>
<dbReference type="AlphaFoldDB" id="A0A841KYC7"/>
<keyword evidence="4" id="KW-1185">Reference proteome</keyword>
<gene>
    <name evidence="3" type="ORF">HNQ80_004635</name>
</gene>
<dbReference type="CDD" id="cd24054">
    <property type="entry name" value="ASKHA_NBD_AaPPX-GppA_MtPPX2-like"/>
    <property type="match status" value="1"/>
</dbReference>
<comment type="caution">
    <text evidence="3">The sequence shown here is derived from an EMBL/GenBank/DDBJ whole genome shotgun (WGS) entry which is preliminary data.</text>
</comment>
<dbReference type="InterPro" id="IPR003695">
    <property type="entry name" value="Ppx_GppA_N"/>
</dbReference>
<reference evidence="3 4" key="1">
    <citation type="submission" date="2020-08" db="EMBL/GenBank/DDBJ databases">
        <title>Genomic Encyclopedia of Type Strains, Phase IV (KMG-IV): sequencing the most valuable type-strain genomes for metagenomic binning, comparative biology and taxonomic classification.</title>
        <authorList>
            <person name="Goeker M."/>
        </authorList>
    </citation>
    <scope>NUCLEOTIDE SEQUENCE [LARGE SCALE GENOMIC DNA]</scope>
    <source>
        <strain evidence="3 4">DSM 103526</strain>
    </source>
</reference>
<evidence type="ECO:0000313" key="4">
    <source>
        <dbReference type="Proteomes" id="UP000579281"/>
    </source>
</evidence>
<comment type="similarity">
    <text evidence="1">Belongs to the GppA/Ppx family.</text>
</comment>
<dbReference type="GO" id="GO:0004309">
    <property type="term" value="F:exopolyphosphatase activity"/>
    <property type="evidence" value="ECO:0007669"/>
    <property type="project" value="UniProtKB-EC"/>
</dbReference>
<keyword evidence="3" id="KW-0378">Hydrolase</keyword>
<proteinExistence type="inferred from homology"/>
<dbReference type="Gene3D" id="3.30.420.40">
    <property type="match status" value="1"/>
</dbReference>
<dbReference type="GO" id="GO:0008894">
    <property type="term" value="F:guanosine-5'-triphosphate,3'-diphosphate diphosphatase activity"/>
    <property type="evidence" value="ECO:0007669"/>
    <property type="project" value="UniProtKB-EC"/>
</dbReference>
<evidence type="ECO:0000259" key="2">
    <source>
        <dbReference type="Pfam" id="PF02541"/>
    </source>
</evidence>
<sequence>MKKYAAIDIGTNSMRLLIADVENGEIVRSFKDLETTRMGEGVDHTGRLTQGAIERNLEALKKFNAVVQREGISSMPVIATSAVRDAQNREIFLQRARQEVGLDIDVITGDREAQLGFSGVLRGLKEKGESILVIDIGGGSTEFILGNENGIQYMVSHNIGAVRMTEKCVLNDPLLPQDMRRLEEEIDLEILPTMMKLREMKIDRVIGIGGTTTTIAAVHLKLAIYDRDKVHNTDVHLEEVRNVLKSFLVVPLSERKKIQGLHPKRADVITAGTVILDRILTLLKIDEFRISEYDNLEGLIFEQLS</sequence>
<dbReference type="Pfam" id="PF02541">
    <property type="entry name" value="Ppx-GppA"/>
    <property type="match status" value="1"/>
</dbReference>
<dbReference type="EMBL" id="JACHEN010000039">
    <property type="protein sequence ID" value="MBB6218471.1"/>
    <property type="molecule type" value="Genomic_DNA"/>
</dbReference>
<feature type="domain" description="Ppx/GppA phosphatase N-terminal" evidence="2">
    <location>
        <begin position="18"/>
        <end position="304"/>
    </location>
</feature>
<dbReference type="SUPFAM" id="SSF53067">
    <property type="entry name" value="Actin-like ATPase domain"/>
    <property type="match status" value="2"/>
</dbReference>
<dbReference type="RefSeq" id="WP_184312967.1">
    <property type="nucleotide sequence ID" value="NZ_JACHEN010000039.1"/>
</dbReference>
<protein>
    <submittedName>
        <fullName evidence="3">Exopolyphosphatase/guanosine-5'-triphosphate, 3'-diphosphate pyrophosphatase</fullName>
        <ecNumber evidence="3">3.6.1.11</ecNumber>
        <ecNumber evidence="3">3.6.1.40</ecNumber>
    </submittedName>
</protein>
<name>A0A841KYC7_9FIRM</name>
<evidence type="ECO:0000256" key="1">
    <source>
        <dbReference type="ARBA" id="ARBA00007125"/>
    </source>
</evidence>
<dbReference type="EC" id="3.6.1.40" evidence="3"/>
<dbReference type="PANTHER" id="PTHR30005:SF0">
    <property type="entry name" value="RETROGRADE REGULATION PROTEIN 2"/>
    <property type="match status" value="1"/>
</dbReference>
<dbReference type="PANTHER" id="PTHR30005">
    <property type="entry name" value="EXOPOLYPHOSPHATASE"/>
    <property type="match status" value="1"/>
</dbReference>
<evidence type="ECO:0000313" key="3">
    <source>
        <dbReference type="EMBL" id="MBB6218471.1"/>
    </source>
</evidence>
<dbReference type="Gene3D" id="3.30.420.150">
    <property type="entry name" value="Exopolyphosphatase. Domain 2"/>
    <property type="match status" value="1"/>
</dbReference>
<dbReference type="Proteomes" id="UP000579281">
    <property type="component" value="Unassembled WGS sequence"/>
</dbReference>
<dbReference type="InterPro" id="IPR050273">
    <property type="entry name" value="GppA/Ppx_hydrolase"/>
</dbReference>
<dbReference type="InterPro" id="IPR043129">
    <property type="entry name" value="ATPase_NBD"/>
</dbReference>
<organism evidence="3 4">
    <name type="scientific">Anaerosolibacter carboniphilus</name>
    <dbReference type="NCBI Taxonomy" id="1417629"/>
    <lineage>
        <taxon>Bacteria</taxon>
        <taxon>Bacillati</taxon>
        <taxon>Bacillota</taxon>
        <taxon>Clostridia</taxon>
        <taxon>Peptostreptococcales</taxon>
        <taxon>Thermotaleaceae</taxon>
        <taxon>Anaerosolibacter</taxon>
    </lineage>
</organism>